<accession>A0A941CN73</accession>
<dbReference type="SMART" id="SM00028">
    <property type="entry name" value="TPR"/>
    <property type="match status" value="2"/>
</dbReference>
<dbReference type="InterPro" id="IPR011990">
    <property type="entry name" value="TPR-like_helical_dom_sf"/>
</dbReference>
<proteinExistence type="predicted"/>
<keyword evidence="1" id="KW-0802">TPR repeat</keyword>
<comment type="caution">
    <text evidence="2">The sequence shown here is derived from an EMBL/GenBank/DDBJ whole genome shotgun (WGS) entry which is preliminary data.</text>
</comment>
<dbReference type="Gene3D" id="1.25.40.10">
    <property type="entry name" value="Tetratricopeptide repeat domain"/>
    <property type="match status" value="2"/>
</dbReference>
<dbReference type="InterPro" id="IPR019734">
    <property type="entry name" value="TPR_rpt"/>
</dbReference>
<dbReference type="AlphaFoldDB" id="A0A941CN73"/>
<evidence type="ECO:0000256" key="1">
    <source>
        <dbReference type="PROSITE-ProRule" id="PRU00339"/>
    </source>
</evidence>
<dbReference type="RefSeq" id="WP_211800412.1">
    <property type="nucleotide sequence ID" value="NZ_JAGSCS010000005.1"/>
</dbReference>
<dbReference type="Proteomes" id="UP000675379">
    <property type="component" value="Unassembled WGS sequence"/>
</dbReference>
<dbReference type="SUPFAM" id="SSF47413">
    <property type="entry name" value="lambda repressor-like DNA-binding domains"/>
    <property type="match status" value="1"/>
</dbReference>
<dbReference type="EMBL" id="JAGSCS010000005">
    <property type="protein sequence ID" value="MBR0575791.1"/>
    <property type="molecule type" value="Genomic_DNA"/>
</dbReference>
<dbReference type="PROSITE" id="PS50005">
    <property type="entry name" value="TPR"/>
    <property type="match status" value="1"/>
</dbReference>
<dbReference type="SUPFAM" id="SSF48452">
    <property type="entry name" value="TPR-like"/>
    <property type="match status" value="2"/>
</dbReference>
<dbReference type="InterPro" id="IPR001387">
    <property type="entry name" value="Cro/C1-type_HTH"/>
</dbReference>
<gene>
    <name evidence="2" type="ORF">KCG48_05480</name>
</gene>
<dbReference type="CDD" id="cd00093">
    <property type="entry name" value="HTH_XRE"/>
    <property type="match status" value="1"/>
</dbReference>
<sequence>MEILSTGEKIRRARIQKGMTLKALCGEEISVSKMSTIENDKVQAEDWILDLVAQRLEIPREELQKDILEEISDELTRLSENTFSKTYEKEILDLIELTEGSGFLKETFLARLQLIDHYIEKSKIEELNSEISNLYKVLIKIVSSETLYLYFLSMAKYLYATNEYRNALVFLNHLMLRLDELPEGFGEDRKLYVPYLTATCYVYLQEYEEARRLLPQIDRLLSATDSNKIRGNIHLLHYLISSSEDEEDAYHKVSDYLAEYPEVHAKAKYLIAVKHLSRHDYEGAYREMNEASKIFPQDKFSDNVELILDAMAMFVNAGHYEEASKYIDLVVNSAIENKNPDTVERAYYFKGILLAESGSYDMAETYMSVSLDMLLKRGKSCELAKRYRDMGNIYYKMGKKDEAIKYYALGINTKSNCN</sequence>
<evidence type="ECO:0000313" key="3">
    <source>
        <dbReference type="Proteomes" id="UP000675379"/>
    </source>
</evidence>
<organism evidence="2 3">
    <name type="scientific">Proteiniclasticum sediminis</name>
    <dbReference type="NCBI Taxonomy" id="2804028"/>
    <lineage>
        <taxon>Bacteria</taxon>
        <taxon>Bacillati</taxon>
        <taxon>Bacillota</taxon>
        <taxon>Clostridia</taxon>
        <taxon>Eubacteriales</taxon>
        <taxon>Clostridiaceae</taxon>
        <taxon>Proteiniclasticum</taxon>
    </lineage>
</organism>
<feature type="repeat" description="TPR" evidence="1">
    <location>
        <begin position="384"/>
        <end position="417"/>
    </location>
</feature>
<dbReference type="GO" id="GO:0003677">
    <property type="term" value="F:DNA binding"/>
    <property type="evidence" value="ECO:0007669"/>
    <property type="project" value="InterPro"/>
</dbReference>
<evidence type="ECO:0000313" key="2">
    <source>
        <dbReference type="EMBL" id="MBR0575791.1"/>
    </source>
</evidence>
<reference evidence="2" key="1">
    <citation type="submission" date="2021-04" db="EMBL/GenBank/DDBJ databases">
        <title>Proteiniclasticum sedimins sp. nov., an obligate anaerobic bacterium isolated from anaerobic sludge.</title>
        <authorList>
            <person name="Liu J."/>
        </authorList>
    </citation>
    <scope>NUCLEOTIDE SEQUENCE</scope>
    <source>
        <strain evidence="2">BAD-10</strain>
    </source>
</reference>
<name>A0A941CN73_9CLOT</name>
<protein>
    <submittedName>
        <fullName evidence="2">Helix-turn-helix domain-containing protein</fullName>
    </submittedName>
</protein>
<dbReference type="InterPro" id="IPR010982">
    <property type="entry name" value="Lambda_DNA-bd_dom_sf"/>
</dbReference>
<keyword evidence="3" id="KW-1185">Reference proteome</keyword>